<name>A0A366D5H4_9NOCA</name>
<evidence type="ECO:0000313" key="1">
    <source>
        <dbReference type="EMBL" id="RBO85272.1"/>
    </source>
</evidence>
<sequence length="121" mass="12548">MSRSDVVAGRFGNPNGTVAVTLLAAERSVEGAWARLDLLARADNGWEQDGYERVNVCGHSGIRAASTSTSPAGVRDDHLGVAIEVGEAVYPVMVTGRVNAAATDAIRADVTTILDGVQLAV</sequence>
<comment type="caution">
    <text evidence="1">The sequence shown here is derived from an EMBL/GenBank/DDBJ whole genome shotgun (WGS) entry which is preliminary data.</text>
</comment>
<dbReference type="Proteomes" id="UP000252586">
    <property type="component" value="Unassembled WGS sequence"/>
</dbReference>
<evidence type="ECO:0000313" key="2">
    <source>
        <dbReference type="Proteomes" id="UP000252586"/>
    </source>
</evidence>
<protein>
    <submittedName>
        <fullName evidence="1">Uncharacterized protein</fullName>
    </submittedName>
</protein>
<proteinExistence type="predicted"/>
<dbReference type="RefSeq" id="WP_147265969.1">
    <property type="nucleotide sequence ID" value="NZ_CP107943.1"/>
</dbReference>
<dbReference type="AlphaFoldDB" id="A0A366D5H4"/>
<dbReference type="OrthoDB" id="4559979at2"/>
<accession>A0A366D5H4</accession>
<dbReference type="Gene3D" id="3.40.1000.10">
    <property type="entry name" value="Mog1/PsbP, alpha/beta/alpha sandwich"/>
    <property type="match status" value="1"/>
</dbReference>
<gene>
    <name evidence="1" type="ORF">DFR74_115120</name>
</gene>
<organism evidence="1 2">
    <name type="scientific">Nocardia puris</name>
    <dbReference type="NCBI Taxonomy" id="208602"/>
    <lineage>
        <taxon>Bacteria</taxon>
        <taxon>Bacillati</taxon>
        <taxon>Actinomycetota</taxon>
        <taxon>Actinomycetes</taxon>
        <taxon>Mycobacteriales</taxon>
        <taxon>Nocardiaceae</taxon>
        <taxon>Nocardia</taxon>
    </lineage>
</organism>
<keyword evidence="2" id="KW-1185">Reference proteome</keyword>
<reference evidence="1 2" key="1">
    <citation type="submission" date="2018-06" db="EMBL/GenBank/DDBJ databases">
        <title>Genomic Encyclopedia of Type Strains, Phase IV (KMG-IV): sequencing the most valuable type-strain genomes for metagenomic binning, comparative biology and taxonomic classification.</title>
        <authorList>
            <person name="Goeker M."/>
        </authorList>
    </citation>
    <scope>NUCLEOTIDE SEQUENCE [LARGE SCALE GENOMIC DNA]</scope>
    <source>
        <strain evidence="1 2">DSM 44599</strain>
    </source>
</reference>
<dbReference type="EMBL" id="QNRE01000015">
    <property type="protein sequence ID" value="RBO85272.1"/>
    <property type="molecule type" value="Genomic_DNA"/>
</dbReference>